<comment type="caution">
    <text evidence="4">Lacks conserved residue(s) required for the propagation of feature annotation.</text>
</comment>
<proteinExistence type="predicted"/>
<dbReference type="Proteomes" id="UP000663832">
    <property type="component" value="Unassembled WGS sequence"/>
</dbReference>
<gene>
    <name evidence="9" type="ORF">BJG266_LOCUS27485</name>
    <name evidence="10" type="ORF">QVE165_LOCUS26830</name>
</gene>
<dbReference type="InterPro" id="IPR011042">
    <property type="entry name" value="6-blade_b-propeller_TolB-like"/>
</dbReference>
<dbReference type="SMART" id="SM00181">
    <property type="entry name" value="EGF"/>
    <property type="match status" value="3"/>
</dbReference>
<dbReference type="PROSITE" id="PS51125">
    <property type="entry name" value="NHL"/>
    <property type="match status" value="1"/>
</dbReference>
<keyword evidence="2" id="KW-0677">Repeat</keyword>
<feature type="disulfide bond" evidence="4">
    <location>
        <begin position="476"/>
        <end position="485"/>
    </location>
</feature>
<organism evidence="9 12">
    <name type="scientific">Adineta steineri</name>
    <dbReference type="NCBI Taxonomy" id="433720"/>
    <lineage>
        <taxon>Eukaryota</taxon>
        <taxon>Metazoa</taxon>
        <taxon>Spiralia</taxon>
        <taxon>Gnathifera</taxon>
        <taxon>Rotifera</taxon>
        <taxon>Eurotatoria</taxon>
        <taxon>Bdelloidea</taxon>
        <taxon>Adinetida</taxon>
        <taxon>Adinetidae</taxon>
        <taxon>Adineta</taxon>
    </lineage>
</organism>
<evidence type="ECO:0000256" key="2">
    <source>
        <dbReference type="ARBA" id="ARBA00022737"/>
    </source>
</evidence>
<reference evidence="9" key="1">
    <citation type="submission" date="2021-02" db="EMBL/GenBank/DDBJ databases">
        <authorList>
            <person name="Nowell W R."/>
        </authorList>
    </citation>
    <scope>NUCLEOTIDE SEQUENCE</scope>
</reference>
<evidence type="ECO:0000259" key="8">
    <source>
        <dbReference type="PROSITE" id="PS50026"/>
    </source>
</evidence>
<dbReference type="EMBL" id="CAJNOM010000201">
    <property type="protein sequence ID" value="CAF1219764.1"/>
    <property type="molecule type" value="Genomic_DNA"/>
</dbReference>
<evidence type="ECO:0000256" key="6">
    <source>
        <dbReference type="SAM" id="MobiDB-lite"/>
    </source>
</evidence>
<protein>
    <recommendedName>
        <fullName evidence="8">EGF-like domain-containing protein</fullName>
    </recommendedName>
</protein>
<feature type="region of interest" description="Disordered" evidence="6">
    <location>
        <begin position="237"/>
        <end position="267"/>
    </location>
</feature>
<feature type="domain" description="EGF-like" evidence="8">
    <location>
        <begin position="527"/>
        <end position="564"/>
    </location>
</feature>
<comment type="caution">
    <text evidence="9">The sequence shown here is derived from an EMBL/GenBank/DDBJ whole genome shotgun (WGS) entry which is preliminary data.</text>
</comment>
<evidence type="ECO:0000313" key="9">
    <source>
        <dbReference type="EMBL" id="CAF1211880.1"/>
    </source>
</evidence>
<evidence type="ECO:0000256" key="1">
    <source>
        <dbReference type="ARBA" id="ARBA00022536"/>
    </source>
</evidence>
<keyword evidence="1 4" id="KW-0245">EGF-like domain</keyword>
<keyword evidence="7" id="KW-0472">Membrane</keyword>
<dbReference type="PROSITE" id="PS00022">
    <property type="entry name" value="EGF_1"/>
    <property type="match status" value="2"/>
</dbReference>
<evidence type="ECO:0000256" key="4">
    <source>
        <dbReference type="PROSITE-ProRule" id="PRU00076"/>
    </source>
</evidence>
<accession>A0A814XBH0</accession>
<keyword evidence="11" id="KW-1185">Reference proteome</keyword>
<dbReference type="InterPro" id="IPR001881">
    <property type="entry name" value="EGF-like_Ca-bd_dom"/>
</dbReference>
<dbReference type="PROSITE" id="PS50026">
    <property type="entry name" value="EGF_3"/>
    <property type="match status" value="3"/>
</dbReference>
<dbReference type="SMART" id="SM00179">
    <property type="entry name" value="EGF_CA"/>
    <property type="match status" value="3"/>
</dbReference>
<keyword evidence="7" id="KW-0812">Transmembrane</keyword>
<feature type="repeat" description="NHL" evidence="5">
    <location>
        <begin position="263"/>
        <end position="294"/>
    </location>
</feature>
<dbReference type="OrthoDB" id="283575at2759"/>
<feature type="transmembrane region" description="Helical" evidence="7">
    <location>
        <begin position="580"/>
        <end position="601"/>
    </location>
</feature>
<dbReference type="Gene3D" id="2.120.10.30">
    <property type="entry name" value="TolB, C-terminal domain"/>
    <property type="match status" value="2"/>
</dbReference>
<evidence type="ECO:0000313" key="11">
    <source>
        <dbReference type="Proteomes" id="UP000663832"/>
    </source>
</evidence>
<dbReference type="PANTHER" id="PTHR24049">
    <property type="entry name" value="CRUMBS FAMILY MEMBER"/>
    <property type="match status" value="1"/>
</dbReference>
<dbReference type="Gene3D" id="2.10.25.10">
    <property type="entry name" value="Laminin"/>
    <property type="match status" value="3"/>
</dbReference>
<feature type="domain" description="EGF-like" evidence="8">
    <location>
        <begin position="488"/>
        <end position="525"/>
    </location>
</feature>
<keyword evidence="7" id="KW-1133">Transmembrane helix</keyword>
<dbReference type="AlphaFoldDB" id="A0A814XBH0"/>
<feature type="disulfide bond" evidence="4">
    <location>
        <begin position="515"/>
        <end position="524"/>
    </location>
</feature>
<dbReference type="InterPro" id="IPR001258">
    <property type="entry name" value="NHL_repeat"/>
</dbReference>
<name>A0A814XBH0_9BILA</name>
<evidence type="ECO:0000256" key="5">
    <source>
        <dbReference type="PROSITE-ProRule" id="PRU00504"/>
    </source>
</evidence>
<evidence type="ECO:0000313" key="10">
    <source>
        <dbReference type="EMBL" id="CAF1219764.1"/>
    </source>
</evidence>
<dbReference type="GO" id="GO:0005509">
    <property type="term" value="F:calcium ion binding"/>
    <property type="evidence" value="ECO:0007669"/>
    <property type="project" value="InterPro"/>
</dbReference>
<dbReference type="CDD" id="cd00054">
    <property type="entry name" value="EGF_CA"/>
    <property type="match status" value="1"/>
</dbReference>
<evidence type="ECO:0000313" key="12">
    <source>
        <dbReference type="Proteomes" id="UP000663877"/>
    </source>
</evidence>
<dbReference type="Proteomes" id="UP000663877">
    <property type="component" value="Unassembled WGS sequence"/>
</dbReference>
<dbReference type="InterPro" id="IPR051022">
    <property type="entry name" value="Notch_Cell-Fate_Det"/>
</dbReference>
<sequence length="644" mass="70938">MFLFISAFYNRPKFICQTDWVYSHDFIPPACPSGGSELEDIFIDTDNQVYVCGCTNILMTTLWSFTNPPPLKPLSWYPFNGWFWQRPSKKPKSLFVTSDGTIYIDNGALGTIDTWSPGELFNSIDLSSRQSCYGLFVDTNDTIYCSMRDSHTIMKRSLRINSSSWTAAVVNVEQISTPRPGSGDGSGGGSGGGFLGGVVEGFLEGLAGGLGGRPGGGFGGGPGGVFGGVFGGGFGGGPGGGFGGGPNGGKPRSTTTPKPKPNELKSPHGIFVNDNFDLYVADYGNDRILLFKSGQTSEETIVSTEKISDCKIQQPTDITLDAENNLYVVDSKNNRIIFVNSNFTRCRYLIKHSEKPDFFGRIKVSKLDSISFDRSGNMFISNQNRKKILKFTPKLKNCVENATEYITVTYGPPPKEYTDLDTQPVSYFVAPNCSDSNVIGLSCNISSQPCDIYKPCQSRGICTNNLTYPLGYTCLCQPDFSGTNCETNIQPCQLNTCLHDGNCTNVNSTHFFCNCTNGRTGIHCESIVNYCHNVTCLNKGICQPLLLDYECRCISDIFSGRYCQNVAQSLIVRQFVSKTFGYIAIIAISVVVGFVVIMDILKYGFGIDPVCKERDLLRRRRSRFRQSNRPKQNLKNKLYLRHLS</sequence>
<dbReference type="InterPro" id="IPR000742">
    <property type="entry name" value="EGF"/>
</dbReference>
<feature type="compositionally biased region" description="Gly residues" evidence="6">
    <location>
        <begin position="237"/>
        <end position="248"/>
    </location>
</feature>
<feature type="domain" description="EGF-like" evidence="8">
    <location>
        <begin position="446"/>
        <end position="486"/>
    </location>
</feature>
<keyword evidence="3 4" id="KW-1015">Disulfide bond</keyword>
<evidence type="ECO:0000256" key="7">
    <source>
        <dbReference type="SAM" id="Phobius"/>
    </source>
</evidence>
<dbReference type="SUPFAM" id="SSF101898">
    <property type="entry name" value="NHL repeat"/>
    <property type="match status" value="1"/>
</dbReference>
<evidence type="ECO:0000256" key="3">
    <source>
        <dbReference type="ARBA" id="ARBA00023157"/>
    </source>
</evidence>
<dbReference type="SUPFAM" id="SSF57196">
    <property type="entry name" value="EGF/Laminin"/>
    <property type="match status" value="3"/>
</dbReference>
<dbReference type="EMBL" id="CAJNOI010000255">
    <property type="protein sequence ID" value="CAF1211880.1"/>
    <property type="molecule type" value="Genomic_DNA"/>
</dbReference>